<evidence type="ECO:0000256" key="1">
    <source>
        <dbReference type="ARBA" id="ARBA00004418"/>
    </source>
</evidence>
<comment type="subcellular location">
    <subcellularLocation>
        <location evidence="1">Periplasm</location>
    </subcellularLocation>
</comment>
<dbReference type="RefSeq" id="WP_267989890.1">
    <property type="nucleotide sequence ID" value="NZ_JAPJZI010000001.1"/>
</dbReference>
<name>A0A9X3UG18_9HYPH</name>
<reference evidence="3" key="1">
    <citation type="submission" date="2022-11" db="EMBL/GenBank/DDBJ databases">
        <title>Draft genome sequence of Hoeflea poritis E7-10 and Hoeflea prorocentri PM5-8, separated from scleractinian coral Porites lutea and marine dinoflagellate.</title>
        <authorList>
            <person name="Zhang G."/>
            <person name="Wei Q."/>
            <person name="Cai L."/>
        </authorList>
    </citation>
    <scope>NUCLEOTIDE SEQUENCE</scope>
    <source>
        <strain evidence="3">PM5-8</strain>
    </source>
</reference>
<dbReference type="SUPFAM" id="SSF53850">
    <property type="entry name" value="Periplasmic binding protein-like II"/>
    <property type="match status" value="1"/>
</dbReference>
<evidence type="ECO:0000313" key="4">
    <source>
        <dbReference type="Proteomes" id="UP001151234"/>
    </source>
</evidence>
<protein>
    <submittedName>
        <fullName evidence="3">Transporter substrate-binding domain-containing protein</fullName>
    </submittedName>
</protein>
<organism evidence="3 4">
    <name type="scientific">Hoeflea prorocentri</name>
    <dbReference type="NCBI Taxonomy" id="1922333"/>
    <lineage>
        <taxon>Bacteria</taxon>
        <taxon>Pseudomonadati</taxon>
        <taxon>Pseudomonadota</taxon>
        <taxon>Alphaproteobacteria</taxon>
        <taxon>Hyphomicrobiales</taxon>
        <taxon>Rhizobiaceae</taxon>
        <taxon>Hoeflea</taxon>
    </lineage>
</organism>
<dbReference type="Gene3D" id="3.10.350.10">
    <property type="entry name" value="LysM domain"/>
    <property type="match status" value="1"/>
</dbReference>
<gene>
    <name evidence="3" type="ORF">OQ273_07820</name>
</gene>
<dbReference type="InterPro" id="IPR018392">
    <property type="entry name" value="LysM"/>
</dbReference>
<dbReference type="Gene3D" id="3.40.190.10">
    <property type="entry name" value="Periplasmic binding protein-like II"/>
    <property type="match status" value="2"/>
</dbReference>
<dbReference type="InterPro" id="IPR036779">
    <property type="entry name" value="LysM_dom_sf"/>
</dbReference>
<feature type="chain" id="PRO_5040958308" evidence="2">
    <location>
        <begin position="32"/>
        <end position="372"/>
    </location>
</feature>
<keyword evidence="2" id="KW-0732">Signal</keyword>
<dbReference type="PANTHER" id="PTHR35936:SF25">
    <property type="entry name" value="ABC TRANSPORTER SUBSTRATE-BINDING PROTEIN"/>
    <property type="match status" value="1"/>
</dbReference>
<accession>A0A9X3UG18</accession>
<proteinExistence type="predicted"/>
<evidence type="ECO:0000256" key="2">
    <source>
        <dbReference type="SAM" id="SignalP"/>
    </source>
</evidence>
<dbReference type="Proteomes" id="UP001151234">
    <property type="component" value="Unassembled WGS sequence"/>
</dbReference>
<feature type="signal peptide" evidence="2">
    <location>
        <begin position="1"/>
        <end position="31"/>
    </location>
</feature>
<evidence type="ECO:0000313" key="3">
    <source>
        <dbReference type="EMBL" id="MDA5398473.1"/>
    </source>
</evidence>
<dbReference type="PANTHER" id="PTHR35936">
    <property type="entry name" value="MEMBRANE-BOUND LYTIC MUREIN TRANSGLYCOSYLASE F"/>
    <property type="match status" value="1"/>
</dbReference>
<dbReference type="GO" id="GO:0042597">
    <property type="term" value="C:periplasmic space"/>
    <property type="evidence" value="ECO:0007669"/>
    <property type="project" value="UniProtKB-SubCell"/>
</dbReference>
<comment type="caution">
    <text evidence="3">The sequence shown here is derived from an EMBL/GenBank/DDBJ whole genome shotgun (WGS) entry which is preliminary data.</text>
</comment>
<dbReference type="CDD" id="cd00118">
    <property type="entry name" value="LysM"/>
    <property type="match status" value="1"/>
</dbReference>
<dbReference type="AlphaFoldDB" id="A0A9X3UG18"/>
<dbReference type="EMBL" id="JAPJZI010000001">
    <property type="protein sequence ID" value="MDA5398473.1"/>
    <property type="molecule type" value="Genomic_DNA"/>
</dbReference>
<keyword evidence="4" id="KW-1185">Reference proteome</keyword>
<sequence length="372" mass="41196">MKIRLPHLSTLTAALFATVHFVASTGTPASAAPAACTQNVQEYYVASGDTLSRIAKASLGDWLMWPRIYEYPGNADVIGNNPDLLIIGMRLSIPPCPGSVESLPETAAATIEDKPAAAGAETVTVYVVTGDNWPPFTDTDWPNDGMATEIIRAAFEASDINANVEIDIIDDWNAQVTSLVKKDRYQMTFPWAMPDMDFWQTCDRLPEPMQIRCEYSKSKPIVNTTQVFFQEAGRADLGDTSLETVKTRRICRPKGFSTFDMVEAGFSIEHLVVGDSPQDCFQRLLEGSADYVALNRFVGLAVAHDMGITDNVEMSDFSIPGRLHLLAYATNSDSNRYLDDFNVGLDRIITNGVYSQIVSYFNDEFNRRLVKQ</sequence>